<evidence type="ECO:0000259" key="3">
    <source>
        <dbReference type="Pfam" id="PF00174"/>
    </source>
</evidence>
<accession>A0ABQ3SJ10</accession>
<evidence type="ECO:0000256" key="1">
    <source>
        <dbReference type="SAM" id="MobiDB-lite"/>
    </source>
</evidence>
<evidence type="ECO:0000313" key="4">
    <source>
        <dbReference type="EMBL" id="GHI68135.1"/>
    </source>
</evidence>
<keyword evidence="2" id="KW-0732">Signal</keyword>
<organism evidence="4 5">
    <name type="scientific">Streptomyces nojiriensis</name>
    <dbReference type="NCBI Taxonomy" id="66374"/>
    <lineage>
        <taxon>Bacteria</taxon>
        <taxon>Bacillati</taxon>
        <taxon>Actinomycetota</taxon>
        <taxon>Actinomycetes</taxon>
        <taxon>Kitasatosporales</taxon>
        <taxon>Streptomycetaceae</taxon>
        <taxon>Streptomyces</taxon>
    </lineage>
</organism>
<gene>
    <name evidence="4" type="ORF">Snoj_20530</name>
</gene>
<feature type="region of interest" description="Disordered" evidence="1">
    <location>
        <begin position="36"/>
        <end position="71"/>
    </location>
</feature>
<dbReference type="SUPFAM" id="SSF56524">
    <property type="entry name" value="Oxidoreductase molybdopterin-binding domain"/>
    <property type="match status" value="1"/>
</dbReference>
<feature type="chain" id="PRO_5045629988" description="Oxidoreductase molybdopterin-binding domain-containing protein" evidence="2">
    <location>
        <begin position="37"/>
        <end position="218"/>
    </location>
</feature>
<dbReference type="InterPro" id="IPR000572">
    <property type="entry name" value="OxRdtase_Mopterin-bd_dom"/>
</dbReference>
<dbReference type="Gene3D" id="3.90.420.10">
    <property type="entry name" value="Oxidoreductase, molybdopterin-binding domain"/>
    <property type="match status" value="1"/>
</dbReference>
<dbReference type="Pfam" id="PF00174">
    <property type="entry name" value="Oxidored_molyb"/>
    <property type="match status" value="1"/>
</dbReference>
<feature type="compositionally biased region" description="Low complexity" evidence="1">
    <location>
        <begin position="42"/>
        <end position="67"/>
    </location>
</feature>
<dbReference type="GeneID" id="95594432"/>
<sequence>MTQDEDRRRCAGRASRRVARVCAAATALLITSCGTADDPKDAAASSAPAPASASASASASPNGSSAPIKPGEVRIAGEVDKPYTVTLADLRKLPRAEASVEFISAKGDQKHTYQGVLLHEVLKAAQPRFDQTKKNGQLRGVVAATGGGDYRAVFAWAELDPGFAKSQILLAVSEDGTAFEDSAGPRLVVPQDTRGGRYVSELNQLWVGTVDPVVDGAH</sequence>
<keyword evidence="5" id="KW-1185">Reference proteome</keyword>
<name>A0ABQ3SJ10_9ACTN</name>
<dbReference type="PROSITE" id="PS51257">
    <property type="entry name" value="PROKAR_LIPOPROTEIN"/>
    <property type="match status" value="1"/>
</dbReference>
<dbReference type="InterPro" id="IPR036374">
    <property type="entry name" value="OxRdtase_Mopterin-bd_sf"/>
</dbReference>
<dbReference type="Proteomes" id="UP000613974">
    <property type="component" value="Unassembled WGS sequence"/>
</dbReference>
<evidence type="ECO:0000313" key="5">
    <source>
        <dbReference type="Proteomes" id="UP000613974"/>
    </source>
</evidence>
<proteinExistence type="predicted"/>
<comment type="caution">
    <text evidence="4">The sequence shown here is derived from an EMBL/GenBank/DDBJ whole genome shotgun (WGS) entry which is preliminary data.</text>
</comment>
<dbReference type="RefSeq" id="WP_189744220.1">
    <property type="nucleotide sequence ID" value="NZ_BMRL01000015.1"/>
</dbReference>
<protein>
    <recommendedName>
        <fullName evidence="3">Oxidoreductase molybdopterin-binding domain-containing protein</fullName>
    </recommendedName>
</protein>
<evidence type="ECO:0000256" key="2">
    <source>
        <dbReference type="SAM" id="SignalP"/>
    </source>
</evidence>
<reference evidence="5" key="1">
    <citation type="submission" date="2023-07" db="EMBL/GenBank/DDBJ databases">
        <title>Whole genome shotgun sequence of Streptomyces nojiriensis NBRC 13794.</title>
        <authorList>
            <person name="Komaki H."/>
            <person name="Tamura T."/>
        </authorList>
    </citation>
    <scope>NUCLEOTIDE SEQUENCE [LARGE SCALE GENOMIC DNA]</scope>
    <source>
        <strain evidence="5">NBRC 13794</strain>
    </source>
</reference>
<feature type="domain" description="Oxidoreductase molybdopterin-binding" evidence="3">
    <location>
        <begin position="72"/>
        <end position="207"/>
    </location>
</feature>
<feature type="signal peptide" evidence="2">
    <location>
        <begin position="1"/>
        <end position="36"/>
    </location>
</feature>
<dbReference type="EMBL" id="BNEC01000003">
    <property type="protein sequence ID" value="GHI68135.1"/>
    <property type="molecule type" value="Genomic_DNA"/>
</dbReference>